<organism evidence="2 3">
    <name type="scientific">Chitinophaga niastensis</name>
    <dbReference type="NCBI Taxonomy" id="536980"/>
    <lineage>
        <taxon>Bacteria</taxon>
        <taxon>Pseudomonadati</taxon>
        <taxon>Bacteroidota</taxon>
        <taxon>Chitinophagia</taxon>
        <taxon>Chitinophagales</taxon>
        <taxon>Chitinophagaceae</taxon>
        <taxon>Chitinophaga</taxon>
    </lineage>
</organism>
<dbReference type="InterPro" id="IPR036866">
    <property type="entry name" value="RibonucZ/Hydroxyglut_hydro"/>
</dbReference>
<dbReference type="CDD" id="cd16279">
    <property type="entry name" value="metallo-hydrolase-like_MBL-fold"/>
    <property type="match status" value="1"/>
</dbReference>
<gene>
    <name evidence="2" type="ORF">CLV51_10180</name>
</gene>
<dbReference type="PANTHER" id="PTHR42663">
    <property type="entry name" value="HYDROLASE C777.06C-RELATED-RELATED"/>
    <property type="match status" value="1"/>
</dbReference>
<dbReference type="SUPFAM" id="SSF56281">
    <property type="entry name" value="Metallo-hydrolase/oxidoreductase"/>
    <property type="match status" value="1"/>
</dbReference>
<keyword evidence="3" id="KW-1185">Reference proteome</keyword>
<sequence>MKVTFLGTGTSQGVPVIACGCEVCSSSDKKDKRLRSSILIASPAGNIVVDTTPDFRYQMLREKVGHLEAVLITHSHKDHIAGMDDIRAFNFFQKSSIDIFATEFSQNIIMREFAYAFADFKYPGIPEINLKTISDGPFQINGLTITPIQVMHYKMPVMGFRVHDFTYITDANFIAPEEKEKIRGSKVLVLNALRKEKHISHFTLEEAIALGKELEVPNVYFTHISHQLGLHEEVTKELPNGMALAHDGLTIEI</sequence>
<dbReference type="PROSITE" id="PS51257">
    <property type="entry name" value="PROKAR_LIPOPROTEIN"/>
    <property type="match status" value="1"/>
</dbReference>
<protein>
    <submittedName>
        <fullName evidence="2">Phosphoribosyl 1,2-cyclic phosphate phosphodiesterase</fullName>
    </submittedName>
</protein>
<name>A0A2P8HRD5_CHINA</name>
<evidence type="ECO:0000313" key="3">
    <source>
        <dbReference type="Proteomes" id="UP000240971"/>
    </source>
</evidence>
<dbReference type="Gene3D" id="3.60.15.10">
    <property type="entry name" value="Ribonuclease Z/Hydroxyacylglutathione hydrolase-like"/>
    <property type="match status" value="1"/>
</dbReference>
<comment type="caution">
    <text evidence="2">The sequence shown here is derived from an EMBL/GenBank/DDBJ whole genome shotgun (WGS) entry which is preliminary data.</text>
</comment>
<feature type="domain" description="Metallo-beta-lactamase" evidence="1">
    <location>
        <begin position="34"/>
        <end position="223"/>
    </location>
</feature>
<dbReference type="OrthoDB" id="9781189at2"/>
<dbReference type="AlphaFoldDB" id="A0A2P8HRD5"/>
<reference evidence="2 3" key="1">
    <citation type="submission" date="2018-03" db="EMBL/GenBank/DDBJ databases">
        <title>Genomic Encyclopedia of Archaeal and Bacterial Type Strains, Phase II (KMG-II): from individual species to whole genera.</title>
        <authorList>
            <person name="Goeker M."/>
        </authorList>
    </citation>
    <scope>NUCLEOTIDE SEQUENCE [LARGE SCALE GENOMIC DNA]</scope>
    <source>
        <strain evidence="2 3">DSM 24859</strain>
    </source>
</reference>
<dbReference type="Pfam" id="PF12706">
    <property type="entry name" value="Lactamase_B_2"/>
    <property type="match status" value="1"/>
</dbReference>
<dbReference type="PANTHER" id="PTHR42663:SF6">
    <property type="entry name" value="HYDROLASE C777.06C-RELATED"/>
    <property type="match status" value="1"/>
</dbReference>
<dbReference type="InterPro" id="IPR001279">
    <property type="entry name" value="Metallo-B-lactamas"/>
</dbReference>
<accession>A0A2P8HRD5</accession>
<evidence type="ECO:0000313" key="2">
    <source>
        <dbReference type="EMBL" id="PSL48752.1"/>
    </source>
</evidence>
<dbReference type="SMART" id="SM00849">
    <property type="entry name" value="Lactamase_B"/>
    <property type="match status" value="1"/>
</dbReference>
<evidence type="ECO:0000259" key="1">
    <source>
        <dbReference type="SMART" id="SM00849"/>
    </source>
</evidence>
<dbReference type="RefSeq" id="WP_106526040.1">
    <property type="nucleotide sequence ID" value="NZ_PYAW01000001.1"/>
</dbReference>
<dbReference type="Proteomes" id="UP000240971">
    <property type="component" value="Unassembled WGS sequence"/>
</dbReference>
<proteinExistence type="predicted"/>
<dbReference type="EMBL" id="PYAW01000001">
    <property type="protein sequence ID" value="PSL48752.1"/>
    <property type="molecule type" value="Genomic_DNA"/>
</dbReference>